<keyword evidence="2" id="KW-0805">Transcription regulation</keyword>
<dbReference type="OrthoDB" id="3362851at2759"/>
<name>W9Y7S5_9EURO</name>
<feature type="region of interest" description="Disordered" evidence="6">
    <location>
        <begin position="98"/>
        <end position="138"/>
    </location>
</feature>
<dbReference type="Proteomes" id="UP000019484">
    <property type="component" value="Unassembled WGS sequence"/>
</dbReference>
<organism evidence="8 9">
    <name type="scientific">Capronia coronata CBS 617.96</name>
    <dbReference type="NCBI Taxonomy" id="1182541"/>
    <lineage>
        <taxon>Eukaryota</taxon>
        <taxon>Fungi</taxon>
        <taxon>Dikarya</taxon>
        <taxon>Ascomycota</taxon>
        <taxon>Pezizomycotina</taxon>
        <taxon>Eurotiomycetes</taxon>
        <taxon>Chaetothyriomycetidae</taxon>
        <taxon>Chaetothyriales</taxon>
        <taxon>Herpotrichiellaceae</taxon>
        <taxon>Capronia</taxon>
    </lineage>
</organism>
<keyword evidence="5" id="KW-0539">Nucleus</keyword>
<evidence type="ECO:0000256" key="4">
    <source>
        <dbReference type="ARBA" id="ARBA00023163"/>
    </source>
</evidence>
<dbReference type="GO" id="GO:0008270">
    <property type="term" value="F:zinc ion binding"/>
    <property type="evidence" value="ECO:0007669"/>
    <property type="project" value="InterPro"/>
</dbReference>
<evidence type="ECO:0000256" key="3">
    <source>
        <dbReference type="ARBA" id="ARBA00023125"/>
    </source>
</evidence>
<dbReference type="HOGENOM" id="CLU_011777_1_0_1"/>
<gene>
    <name evidence="8" type="ORF">A1O1_05508</name>
</gene>
<dbReference type="GO" id="GO:0003677">
    <property type="term" value="F:DNA binding"/>
    <property type="evidence" value="ECO:0007669"/>
    <property type="project" value="UniProtKB-KW"/>
</dbReference>
<evidence type="ECO:0000313" key="9">
    <source>
        <dbReference type="Proteomes" id="UP000019484"/>
    </source>
</evidence>
<dbReference type="SMART" id="SM00906">
    <property type="entry name" value="Fungal_trans"/>
    <property type="match status" value="1"/>
</dbReference>
<accession>W9Y7S5</accession>
<feature type="compositionally biased region" description="Basic and acidic residues" evidence="6">
    <location>
        <begin position="128"/>
        <end position="137"/>
    </location>
</feature>
<dbReference type="PANTHER" id="PTHR47424">
    <property type="entry name" value="REGULATORY PROTEIN GAL4"/>
    <property type="match status" value="1"/>
</dbReference>
<dbReference type="CDD" id="cd12148">
    <property type="entry name" value="fungal_TF_MHR"/>
    <property type="match status" value="1"/>
</dbReference>
<evidence type="ECO:0000313" key="8">
    <source>
        <dbReference type="EMBL" id="EXJ88578.1"/>
    </source>
</evidence>
<evidence type="ECO:0000256" key="1">
    <source>
        <dbReference type="ARBA" id="ARBA00022723"/>
    </source>
</evidence>
<dbReference type="GeneID" id="19160383"/>
<keyword evidence="4" id="KW-0804">Transcription</keyword>
<sequence>MPSRRVPVDLRKRTEISCDRCKSRKQKCHRPLDSEACRYCQAHHFDCVTTRERKKRIYGSVEGLGTRMAVLESLVKGLVPEIDTSNVANMRDLGHSLGIPLPPAPAPARSGREGMETGMGTVQSSSHRQADDARMLRDQQGQAQYIGPASSYLFQINIRTLIGRGGQDVGREFFLFGPNPTEQVEGMLASRRASNSRIGGSQSTSQAIRPRAETTTPEEICVDPAVADGLVAVFFDSVHPDFPVLHEASFREQYERWSRSPSSSSSPPDRTWLCSLLCVMILARHLSKGGVVPDQEEADHWWCQVQTLLPNVLFTSSVSAIQALMLTALHLNNSNHRDLCWTLTGAAVRIAFAIGLHREDDNSKPLQTPLTRELRKCLWWTLYEFEQMQVSSLDRPSAIEDAVCSTGCPRESILGMSGQSMLHSNRLVVLLGLACRTVRTSSTVNSEDAWRGPLSPTAALLRDLERWKQALPPHLSVEAVAGLPPPNQRTVLLLHIRYHYIVCLLTRAALLYRASRLAEKGPHADQRVQDARVMAEVCIESGRTSCQLLLKLKALDALNGATWFDLYYLYSACFILLLDIICSTRQSPGLGADPPRLESAVLLRECAALAAGELQNPMMPGTNHRYAIVITDLDGMANEFVHTTQRHEHGKIDHRTSSNVPLSGQVSMSAADPGQSGDVIIPQWAPSNIPDHQRTTQFDPCVVSLDLAASPGEAQYMATESTATIGFAQARNMQAPYLDLNISLPWQDFHWEDVANMLLEGSKGVE</sequence>
<evidence type="ECO:0000256" key="6">
    <source>
        <dbReference type="SAM" id="MobiDB-lite"/>
    </source>
</evidence>
<evidence type="ECO:0000256" key="5">
    <source>
        <dbReference type="ARBA" id="ARBA00023242"/>
    </source>
</evidence>
<evidence type="ECO:0000256" key="2">
    <source>
        <dbReference type="ARBA" id="ARBA00023015"/>
    </source>
</evidence>
<dbReference type="InterPro" id="IPR007219">
    <property type="entry name" value="XnlR_reg_dom"/>
</dbReference>
<keyword evidence="9" id="KW-1185">Reference proteome</keyword>
<dbReference type="CDD" id="cd00067">
    <property type="entry name" value="GAL4"/>
    <property type="match status" value="1"/>
</dbReference>
<dbReference type="PANTHER" id="PTHR47424:SF6">
    <property type="entry name" value="PROLINE UTILIZATION TRANS-ACTIVATOR"/>
    <property type="match status" value="1"/>
</dbReference>
<dbReference type="Gene3D" id="4.10.240.10">
    <property type="entry name" value="Zn(2)-C6 fungal-type DNA-binding domain"/>
    <property type="match status" value="1"/>
</dbReference>
<feature type="compositionally biased region" description="Polar residues" evidence="6">
    <location>
        <begin position="192"/>
        <end position="216"/>
    </location>
</feature>
<dbReference type="AlphaFoldDB" id="W9Y7S5"/>
<feature type="domain" description="Zn(2)-C6 fungal-type" evidence="7">
    <location>
        <begin position="17"/>
        <end position="49"/>
    </location>
</feature>
<protein>
    <recommendedName>
        <fullName evidence="7">Zn(2)-C6 fungal-type domain-containing protein</fullName>
    </recommendedName>
</protein>
<proteinExistence type="predicted"/>
<dbReference type="InterPro" id="IPR036864">
    <property type="entry name" value="Zn2-C6_fun-type_DNA-bd_sf"/>
</dbReference>
<dbReference type="PROSITE" id="PS00463">
    <property type="entry name" value="ZN2_CY6_FUNGAL_1"/>
    <property type="match status" value="1"/>
</dbReference>
<dbReference type="eggNOG" id="ENOG502SJEB">
    <property type="taxonomic scope" value="Eukaryota"/>
</dbReference>
<dbReference type="RefSeq" id="XP_007724584.1">
    <property type="nucleotide sequence ID" value="XM_007726394.1"/>
</dbReference>
<dbReference type="PROSITE" id="PS50048">
    <property type="entry name" value="ZN2_CY6_FUNGAL_2"/>
    <property type="match status" value="1"/>
</dbReference>
<evidence type="ECO:0000259" key="7">
    <source>
        <dbReference type="PROSITE" id="PS50048"/>
    </source>
</evidence>
<dbReference type="InterPro" id="IPR051127">
    <property type="entry name" value="Fungal_SecMet_Regulators"/>
</dbReference>
<dbReference type="STRING" id="1182541.W9Y7S5"/>
<dbReference type="GO" id="GO:0000981">
    <property type="term" value="F:DNA-binding transcription factor activity, RNA polymerase II-specific"/>
    <property type="evidence" value="ECO:0007669"/>
    <property type="project" value="InterPro"/>
</dbReference>
<reference evidence="8 9" key="1">
    <citation type="submission" date="2013-03" db="EMBL/GenBank/DDBJ databases">
        <title>The Genome Sequence of Capronia coronata CBS 617.96.</title>
        <authorList>
            <consortium name="The Broad Institute Genomics Platform"/>
            <person name="Cuomo C."/>
            <person name="de Hoog S."/>
            <person name="Gorbushina A."/>
            <person name="Walker B."/>
            <person name="Young S.K."/>
            <person name="Zeng Q."/>
            <person name="Gargeya S."/>
            <person name="Fitzgerald M."/>
            <person name="Haas B."/>
            <person name="Abouelleil A."/>
            <person name="Allen A.W."/>
            <person name="Alvarado L."/>
            <person name="Arachchi H.M."/>
            <person name="Berlin A.M."/>
            <person name="Chapman S.B."/>
            <person name="Gainer-Dewar J."/>
            <person name="Goldberg J."/>
            <person name="Griggs A."/>
            <person name="Gujja S."/>
            <person name="Hansen M."/>
            <person name="Howarth C."/>
            <person name="Imamovic A."/>
            <person name="Ireland A."/>
            <person name="Larimer J."/>
            <person name="McCowan C."/>
            <person name="Murphy C."/>
            <person name="Pearson M."/>
            <person name="Poon T.W."/>
            <person name="Priest M."/>
            <person name="Roberts A."/>
            <person name="Saif S."/>
            <person name="Shea T."/>
            <person name="Sisk P."/>
            <person name="Sykes S."/>
            <person name="Wortman J."/>
            <person name="Nusbaum C."/>
            <person name="Birren B."/>
        </authorList>
    </citation>
    <scope>NUCLEOTIDE SEQUENCE [LARGE SCALE GENOMIC DNA]</scope>
    <source>
        <strain evidence="8 9">CBS 617.96</strain>
    </source>
</reference>
<dbReference type="Pfam" id="PF04082">
    <property type="entry name" value="Fungal_trans"/>
    <property type="match status" value="1"/>
</dbReference>
<dbReference type="EMBL" id="AMWN01000004">
    <property type="protein sequence ID" value="EXJ88578.1"/>
    <property type="molecule type" value="Genomic_DNA"/>
</dbReference>
<comment type="caution">
    <text evidence="8">The sequence shown here is derived from an EMBL/GenBank/DDBJ whole genome shotgun (WGS) entry which is preliminary data.</text>
</comment>
<keyword evidence="1" id="KW-0479">Metal-binding</keyword>
<dbReference type="GO" id="GO:0006351">
    <property type="term" value="P:DNA-templated transcription"/>
    <property type="evidence" value="ECO:0007669"/>
    <property type="project" value="InterPro"/>
</dbReference>
<dbReference type="SUPFAM" id="SSF57701">
    <property type="entry name" value="Zn2/Cys6 DNA-binding domain"/>
    <property type="match status" value="1"/>
</dbReference>
<keyword evidence="3" id="KW-0238">DNA-binding</keyword>
<feature type="region of interest" description="Disordered" evidence="6">
    <location>
        <begin position="191"/>
        <end position="216"/>
    </location>
</feature>
<dbReference type="InterPro" id="IPR001138">
    <property type="entry name" value="Zn2Cys6_DnaBD"/>
</dbReference>